<dbReference type="InterPro" id="IPR020069">
    <property type="entry name" value="Ribosomal_bL9_C"/>
</dbReference>
<name>A0A4R8GYY0_9FIRM</name>
<evidence type="ECO:0000256" key="3">
    <source>
        <dbReference type="ARBA" id="ARBA00022884"/>
    </source>
</evidence>
<dbReference type="GO" id="GO:0003735">
    <property type="term" value="F:structural constituent of ribosome"/>
    <property type="evidence" value="ECO:0007669"/>
    <property type="project" value="InterPro"/>
</dbReference>
<dbReference type="InterPro" id="IPR009027">
    <property type="entry name" value="Ribosomal_bL9/RNase_H1_N"/>
</dbReference>
<dbReference type="Gene3D" id="3.40.5.10">
    <property type="entry name" value="Ribosomal protein L9, N-terminal domain"/>
    <property type="match status" value="1"/>
</dbReference>
<organism evidence="11 12">
    <name type="scientific">Orenia marismortui</name>
    <dbReference type="NCBI Taxonomy" id="46469"/>
    <lineage>
        <taxon>Bacteria</taxon>
        <taxon>Bacillati</taxon>
        <taxon>Bacillota</taxon>
        <taxon>Clostridia</taxon>
        <taxon>Halanaerobiales</taxon>
        <taxon>Halobacteroidaceae</taxon>
        <taxon>Orenia</taxon>
    </lineage>
</organism>
<dbReference type="SUPFAM" id="SSF55653">
    <property type="entry name" value="Ribosomal protein L9 C-domain"/>
    <property type="match status" value="1"/>
</dbReference>
<feature type="domain" description="Ribosomal protein L9" evidence="9">
    <location>
        <begin position="1"/>
        <end position="45"/>
    </location>
</feature>
<dbReference type="SUPFAM" id="SSF55658">
    <property type="entry name" value="L9 N-domain-like"/>
    <property type="match status" value="1"/>
</dbReference>
<dbReference type="Pfam" id="PF01281">
    <property type="entry name" value="Ribosomal_L9_N"/>
    <property type="match status" value="1"/>
</dbReference>
<evidence type="ECO:0000256" key="8">
    <source>
        <dbReference type="SAM" id="MobiDB-lite"/>
    </source>
</evidence>
<evidence type="ECO:0000259" key="9">
    <source>
        <dbReference type="Pfam" id="PF01281"/>
    </source>
</evidence>
<dbReference type="RefSeq" id="WP_134116333.1">
    <property type="nucleotide sequence ID" value="NZ_SOEG01000010.1"/>
</dbReference>
<gene>
    <name evidence="7" type="primary">rplI</name>
    <name evidence="11" type="ORF">C7959_11043</name>
</gene>
<dbReference type="NCBIfam" id="TIGR00158">
    <property type="entry name" value="L9"/>
    <property type="match status" value="1"/>
</dbReference>
<dbReference type="GO" id="GO:0019843">
    <property type="term" value="F:rRNA binding"/>
    <property type="evidence" value="ECO:0007669"/>
    <property type="project" value="UniProtKB-UniRule"/>
</dbReference>
<evidence type="ECO:0000259" key="10">
    <source>
        <dbReference type="Pfam" id="PF03948"/>
    </source>
</evidence>
<dbReference type="Pfam" id="PF03948">
    <property type="entry name" value="Ribosomal_L9_C"/>
    <property type="match status" value="1"/>
</dbReference>
<dbReference type="GO" id="GO:0006412">
    <property type="term" value="P:translation"/>
    <property type="evidence" value="ECO:0007669"/>
    <property type="project" value="UniProtKB-UniRule"/>
</dbReference>
<evidence type="ECO:0000256" key="1">
    <source>
        <dbReference type="ARBA" id="ARBA00010605"/>
    </source>
</evidence>
<dbReference type="FunFam" id="3.40.5.10:FF:000002">
    <property type="entry name" value="50S ribosomal protein L9"/>
    <property type="match status" value="1"/>
</dbReference>
<keyword evidence="4 7" id="KW-0689">Ribosomal protein</keyword>
<evidence type="ECO:0000313" key="11">
    <source>
        <dbReference type="EMBL" id="TDX51799.1"/>
    </source>
</evidence>
<dbReference type="AlphaFoldDB" id="A0A4R8GYY0"/>
<keyword evidence="3 7" id="KW-0694">RNA-binding</keyword>
<dbReference type="InterPro" id="IPR000244">
    <property type="entry name" value="Ribosomal_bL9"/>
</dbReference>
<dbReference type="EMBL" id="SOEG01000010">
    <property type="protein sequence ID" value="TDX51799.1"/>
    <property type="molecule type" value="Genomic_DNA"/>
</dbReference>
<protein>
    <recommendedName>
        <fullName evidence="6 7">Large ribosomal subunit protein bL9</fullName>
    </recommendedName>
</protein>
<evidence type="ECO:0000256" key="5">
    <source>
        <dbReference type="ARBA" id="ARBA00023274"/>
    </source>
</evidence>
<dbReference type="PANTHER" id="PTHR21368">
    <property type="entry name" value="50S RIBOSOMAL PROTEIN L9"/>
    <property type="match status" value="1"/>
</dbReference>
<feature type="region of interest" description="Disordered" evidence="8">
    <location>
        <begin position="40"/>
        <end position="67"/>
    </location>
</feature>
<comment type="caution">
    <text evidence="11">The sequence shown here is derived from an EMBL/GenBank/DDBJ whole genome shotgun (WGS) entry which is preliminary data.</text>
</comment>
<keyword evidence="2 7" id="KW-0699">rRNA-binding</keyword>
<dbReference type="GO" id="GO:1990904">
    <property type="term" value="C:ribonucleoprotein complex"/>
    <property type="evidence" value="ECO:0007669"/>
    <property type="project" value="UniProtKB-KW"/>
</dbReference>
<dbReference type="Proteomes" id="UP000295832">
    <property type="component" value="Unassembled WGS sequence"/>
</dbReference>
<keyword evidence="5 7" id="KW-0687">Ribonucleoprotein</keyword>
<accession>A0A4R8GYY0</accession>
<dbReference type="STRING" id="926561.GCA_000379025_02272"/>
<evidence type="ECO:0000256" key="2">
    <source>
        <dbReference type="ARBA" id="ARBA00022730"/>
    </source>
</evidence>
<dbReference type="InterPro" id="IPR036935">
    <property type="entry name" value="Ribosomal_bL9_N_sf"/>
</dbReference>
<dbReference type="InterPro" id="IPR020594">
    <property type="entry name" value="Ribosomal_bL9_bac/chp"/>
</dbReference>
<comment type="function">
    <text evidence="7">Binds to the 23S rRNA.</text>
</comment>
<sequence length="148" mass="16535">MKVILEKNVKGLGKKGEIVEASDGHARNYLIPRGLAKKANEGNVHNLKQKKKAKKRQARRELEEAKEKAKKLENKMFTIKVKAGDNGRLFGSVTSKDIANKIKKEIGEKIDKRKIELADNIRTLGTKNVSIKLHKGVTAKVKIKVTEA</sequence>
<feature type="domain" description="Large ribosomal subunit protein bL9 C-terminal" evidence="10">
    <location>
        <begin position="63"/>
        <end position="146"/>
    </location>
</feature>
<evidence type="ECO:0000256" key="7">
    <source>
        <dbReference type="HAMAP-Rule" id="MF_00503"/>
    </source>
</evidence>
<dbReference type="GO" id="GO:0005840">
    <property type="term" value="C:ribosome"/>
    <property type="evidence" value="ECO:0007669"/>
    <property type="project" value="UniProtKB-KW"/>
</dbReference>
<reference evidence="11 12" key="1">
    <citation type="submission" date="2019-03" db="EMBL/GenBank/DDBJ databases">
        <title>Subsurface microbial communities from deep shales in Ohio and West Virginia, USA.</title>
        <authorList>
            <person name="Wrighton K."/>
        </authorList>
    </citation>
    <scope>NUCLEOTIDE SEQUENCE [LARGE SCALE GENOMIC DNA]</scope>
    <source>
        <strain evidence="11 12">MSL 6dP</strain>
    </source>
</reference>
<evidence type="ECO:0000256" key="4">
    <source>
        <dbReference type="ARBA" id="ARBA00022980"/>
    </source>
</evidence>
<dbReference type="InterPro" id="IPR036791">
    <property type="entry name" value="Ribosomal_bL9_C_sf"/>
</dbReference>
<dbReference type="HAMAP" id="MF_00503">
    <property type="entry name" value="Ribosomal_bL9"/>
    <property type="match status" value="1"/>
</dbReference>
<evidence type="ECO:0000313" key="12">
    <source>
        <dbReference type="Proteomes" id="UP000295832"/>
    </source>
</evidence>
<proteinExistence type="inferred from homology"/>
<dbReference type="InterPro" id="IPR020070">
    <property type="entry name" value="Ribosomal_bL9_N"/>
</dbReference>
<keyword evidence="12" id="KW-1185">Reference proteome</keyword>
<comment type="similarity">
    <text evidence="1 7">Belongs to the bacterial ribosomal protein bL9 family.</text>
</comment>
<feature type="compositionally biased region" description="Basic residues" evidence="8">
    <location>
        <begin position="47"/>
        <end position="58"/>
    </location>
</feature>
<evidence type="ECO:0000256" key="6">
    <source>
        <dbReference type="ARBA" id="ARBA00035292"/>
    </source>
</evidence>
<dbReference type="Gene3D" id="3.10.430.100">
    <property type="entry name" value="Ribosomal protein L9, C-terminal domain"/>
    <property type="match status" value="1"/>
</dbReference>